<dbReference type="InterPro" id="IPR030802">
    <property type="entry name" value="Permease_MalE"/>
</dbReference>
<evidence type="ECO:0000313" key="4">
    <source>
        <dbReference type="EMBL" id="MBB3810041.1"/>
    </source>
</evidence>
<dbReference type="AlphaFoldDB" id="A0A7W5Z4I7"/>
<dbReference type="Pfam" id="PF02405">
    <property type="entry name" value="MlaE"/>
    <property type="match status" value="1"/>
</dbReference>
<dbReference type="RefSeq" id="WP_183752685.1">
    <property type="nucleotide sequence ID" value="NZ_JACICC010000004.1"/>
</dbReference>
<feature type="transmembrane region" description="Helical" evidence="2">
    <location>
        <begin position="280"/>
        <end position="301"/>
    </location>
</feature>
<feature type="compositionally biased region" description="Polar residues" evidence="3">
    <location>
        <begin position="1"/>
        <end position="14"/>
    </location>
</feature>
<comment type="function">
    <text evidence="1">Could be part of an ABC transporter complex.</text>
</comment>
<dbReference type="PANTHER" id="PTHR30188">
    <property type="entry name" value="ABC TRANSPORTER PERMEASE PROTEIN-RELATED"/>
    <property type="match status" value="1"/>
</dbReference>
<feature type="region of interest" description="Disordered" evidence="3">
    <location>
        <begin position="1"/>
        <end position="21"/>
    </location>
</feature>
<feature type="transmembrane region" description="Helical" evidence="2">
    <location>
        <begin position="176"/>
        <end position="196"/>
    </location>
</feature>
<reference evidence="4 5" key="1">
    <citation type="submission" date="2020-08" db="EMBL/GenBank/DDBJ databases">
        <title>Genomic Encyclopedia of Type Strains, Phase IV (KMG-IV): sequencing the most valuable type-strain genomes for metagenomic binning, comparative biology and taxonomic classification.</title>
        <authorList>
            <person name="Goeker M."/>
        </authorList>
    </citation>
    <scope>NUCLEOTIDE SEQUENCE [LARGE SCALE GENOMIC DNA]</scope>
    <source>
        <strain evidence="4 5">DSM 28760</strain>
    </source>
</reference>
<keyword evidence="2" id="KW-1133">Transmembrane helix</keyword>
<evidence type="ECO:0000256" key="3">
    <source>
        <dbReference type="SAM" id="MobiDB-lite"/>
    </source>
</evidence>
<keyword evidence="2" id="KW-0472">Membrane</keyword>
<sequence>MTTDPNVASPNVSFEETPAGRTAVITGDWTSPDSSEVEQQAAVLTQALKQGRSGCAAIDIGRIGKLDTVGAWVLDRARQDAGAGDIPFENARDEHQLLLKTVYYRNIETTEPPRTWQVVDLLVNVGKSVVDFGKELAHGTSFLGEVVAGIARLLIRPWRFRLPAFINQIEQTTFRSVPIIVLISFLVGCIVAQQGIFQMQRFGAAIFVVDLTGILVLRELGVLLSAIMIAGRSGSAFTAELGSMKMQEEIDALRVMGLDPVEVLIVPRVLALLIGLPMLAFLASMAALLGGGIVAWIYGGITPDIFLSRLKSAIDFSTFMVGIIKAPFMALVIGVIASREGMAVGGSAESLGRQVTSAVVKSIFMVIVMDGLFAIFFAAINF</sequence>
<dbReference type="InterPro" id="IPR003453">
    <property type="entry name" value="ABC_MlaE_roteobac"/>
</dbReference>
<evidence type="ECO:0000313" key="5">
    <source>
        <dbReference type="Proteomes" id="UP000537592"/>
    </source>
</evidence>
<feature type="transmembrane region" description="Helical" evidence="2">
    <location>
        <begin position="358"/>
        <end position="380"/>
    </location>
</feature>
<accession>A0A7W5Z4I7</accession>
<name>A0A7W5Z4I7_9HYPH</name>
<dbReference type="EMBL" id="JACICC010000004">
    <property type="protein sequence ID" value="MBB3810041.1"/>
    <property type="molecule type" value="Genomic_DNA"/>
</dbReference>
<dbReference type="GO" id="GO:0043190">
    <property type="term" value="C:ATP-binding cassette (ABC) transporter complex"/>
    <property type="evidence" value="ECO:0007669"/>
    <property type="project" value="InterPro"/>
</dbReference>
<keyword evidence="2" id="KW-0812">Transmembrane</keyword>
<keyword evidence="2" id="KW-1003">Cell membrane</keyword>
<keyword evidence="5" id="KW-1185">Reference proteome</keyword>
<comment type="similarity">
    <text evidence="2">Belongs to the MlaE permease family.</text>
</comment>
<dbReference type="PANTHER" id="PTHR30188:SF3">
    <property type="entry name" value="ABC TRANSPORTER PERMEASE"/>
    <property type="match status" value="1"/>
</dbReference>
<dbReference type="NCBIfam" id="TIGR00056">
    <property type="entry name" value="MlaE family lipid ABC transporter permease subunit"/>
    <property type="match status" value="1"/>
</dbReference>
<protein>
    <submittedName>
        <fullName evidence="4">Phospholipid/cholesterol/gamma-HCH transport system permease protein</fullName>
    </submittedName>
</protein>
<organism evidence="4 5">
    <name type="scientific">Pseudochelatococcus contaminans</name>
    <dbReference type="NCBI Taxonomy" id="1538103"/>
    <lineage>
        <taxon>Bacteria</taxon>
        <taxon>Pseudomonadati</taxon>
        <taxon>Pseudomonadota</taxon>
        <taxon>Alphaproteobacteria</taxon>
        <taxon>Hyphomicrobiales</taxon>
        <taxon>Chelatococcaceae</taxon>
        <taxon>Pseudochelatococcus</taxon>
    </lineage>
</organism>
<comment type="caution">
    <text evidence="4">The sequence shown here is derived from an EMBL/GenBank/DDBJ whole genome shotgun (WGS) entry which is preliminary data.</text>
</comment>
<comment type="subcellular location">
    <subcellularLocation>
        <location evidence="2">Cell inner membrane</location>
        <topology evidence="2">Multi-pass membrane protein</topology>
    </subcellularLocation>
</comment>
<evidence type="ECO:0000256" key="1">
    <source>
        <dbReference type="ARBA" id="ARBA00003787"/>
    </source>
</evidence>
<proteinExistence type="inferred from homology"/>
<evidence type="ECO:0000256" key="2">
    <source>
        <dbReference type="RuleBase" id="RU362044"/>
    </source>
</evidence>
<dbReference type="GO" id="GO:0005548">
    <property type="term" value="F:phospholipid transporter activity"/>
    <property type="evidence" value="ECO:0007669"/>
    <property type="project" value="TreeGrafter"/>
</dbReference>
<feature type="transmembrane region" description="Helical" evidence="2">
    <location>
        <begin position="202"/>
        <end position="231"/>
    </location>
</feature>
<feature type="transmembrane region" description="Helical" evidence="2">
    <location>
        <begin position="313"/>
        <end position="338"/>
    </location>
</feature>
<gene>
    <name evidence="4" type="ORF">FHS81_002129</name>
</gene>
<dbReference type="Proteomes" id="UP000537592">
    <property type="component" value="Unassembled WGS sequence"/>
</dbReference>
<keyword evidence="2" id="KW-0997">Cell inner membrane</keyword>